<dbReference type="EMBL" id="QXCT01000001">
    <property type="protein sequence ID" value="MDW9250848.1"/>
    <property type="molecule type" value="Genomic_DNA"/>
</dbReference>
<evidence type="ECO:0000313" key="1">
    <source>
        <dbReference type="EMBL" id="MDW9250848.1"/>
    </source>
</evidence>
<organism evidence="1 2">
    <name type="scientific">Burkholderia thailandensis</name>
    <dbReference type="NCBI Taxonomy" id="57975"/>
    <lineage>
        <taxon>Bacteria</taxon>
        <taxon>Pseudomonadati</taxon>
        <taxon>Pseudomonadota</taxon>
        <taxon>Betaproteobacteria</taxon>
        <taxon>Burkholderiales</taxon>
        <taxon>Burkholderiaceae</taxon>
        <taxon>Burkholderia</taxon>
        <taxon>pseudomallei group</taxon>
    </lineage>
</organism>
<proteinExistence type="predicted"/>
<evidence type="ECO:0000313" key="2">
    <source>
        <dbReference type="Proteomes" id="UP001272137"/>
    </source>
</evidence>
<sequence length="50" mass="5674">MFWPVVRRVRGRAMHRCLLSVRRAGRPGPPSRMRLTGTASFAPILESPNK</sequence>
<dbReference type="Proteomes" id="UP001272137">
    <property type="component" value="Unassembled WGS sequence"/>
</dbReference>
<protein>
    <submittedName>
        <fullName evidence="1">Uncharacterized protein</fullName>
    </submittedName>
</protein>
<accession>A0AAW9CP24</accession>
<reference evidence="1" key="1">
    <citation type="submission" date="2018-08" db="EMBL/GenBank/DDBJ databases">
        <title>Identification of Burkholderia cepacia strains that express a Burkholderia pseudomallei-like capsular polysaccharide.</title>
        <authorList>
            <person name="Burtnick M.N."/>
            <person name="Vongsouvath M."/>
            <person name="Newton P."/>
            <person name="Wuthiekanun V."/>
            <person name="Limmathurotsakul D."/>
            <person name="Brett P.J."/>
            <person name="Chantratita N."/>
            <person name="Dance D.A."/>
        </authorList>
    </citation>
    <scope>NUCLEOTIDE SEQUENCE</scope>
    <source>
        <strain evidence="1">SBXCC001</strain>
    </source>
</reference>
<comment type="caution">
    <text evidence="1">The sequence shown here is derived from an EMBL/GenBank/DDBJ whole genome shotgun (WGS) entry which is preliminary data.</text>
</comment>
<dbReference type="AlphaFoldDB" id="A0AAW9CP24"/>
<gene>
    <name evidence="1" type="ORF">C7S16_6012</name>
</gene>
<name>A0AAW9CP24_BURTH</name>